<gene>
    <name evidence="2" type="ORF">SAMN04489798_3048</name>
</gene>
<organism evidence="2 3">
    <name type="scientific">Pseudomonas arsenicoxydans</name>
    <dbReference type="NCBI Taxonomy" id="702115"/>
    <lineage>
        <taxon>Bacteria</taxon>
        <taxon>Pseudomonadati</taxon>
        <taxon>Pseudomonadota</taxon>
        <taxon>Gammaproteobacteria</taxon>
        <taxon>Pseudomonadales</taxon>
        <taxon>Pseudomonadaceae</taxon>
        <taxon>Pseudomonas</taxon>
    </lineage>
</organism>
<dbReference type="GO" id="GO:0005829">
    <property type="term" value="C:cytosol"/>
    <property type="evidence" value="ECO:0007669"/>
    <property type="project" value="TreeGrafter"/>
</dbReference>
<feature type="domain" description="Cyclic nucleotide-binding" evidence="1">
    <location>
        <begin position="39"/>
        <end position="117"/>
    </location>
</feature>
<evidence type="ECO:0000313" key="2">
    <source>
        <dbReference type="EMBL" id="SDO47540.1"/>
    </source>
</evidence>
<dbReference type="PANTHER" id="PTHR24567">
    <property type="entry name" value="CRP FAMILY TRANSCRIPTIONAL REGULATORY PROTEIN"/>
    <property type="match status" value="1"/>
</dbReference>
<dbReference type="CDD" id="cd00038">
    <property type="entry name" value="CAP_ED"/>
    <property type="match status" value="1"/>
</dbReference>
<dbReference type="SUPFAM" id="SSF46785">
    <property type="entry name" value="Winged helix' DNA-binding domain"/>
    <property type="match status" value="1"/>
</dbReference>
<sequence length="210" mass="23432">MKKVNDALDWPALIAAQPSVALIPETLRVSAKQVDTDTRETLFLIGDPIRHVYLVISGDARLVRLGRNGLEVVLQRSCGGFIAEASLDSRAYHCDAIATESTTLLLFPVVAFRAALEDVPAFRKAWQSELTKEIQKLRAQCERLCLHSATDRITHYIETEGSDGVVTLSQSRKSWAKDLGLTHEALYRALRRMQNEGRLKVEGNHLTIKP</sequence>
<evidence type="ECO:0000259" key="1">
    <source>
        <dbReference type="Pfam" id="PF00027"/>
    </source>
</evidence>
<proteinExistence type="predicted"/>
<dbReference type="InterPro" id="IPR000595">
    <property type="entry name" value="cNMP-bd_dom"/>
</dbReference>
<name>A0A1H0JVA7_9PSED</name>
<dbReference type="Proteomes" id="UP000198827">
    <property type="component" value="Chromosome I"/>
</dbReference>
<dbReference type="InterPro" id="IPR036390">
    <property type="entry name" value="WH_DNA-bd_sf"/>
</dbReference>
<dbReference type="AlphaFoldDB" id="A0A1H0JVA7"/>
<keyword evidence="2" id="KW-0418">Kinase</keyword>
<dbReference type="PANTHER" id="PTHR24567:SF26">
    <property type="entry name" value="REGULATORY PROTEIN YEIL"/>
    <property type="match status" value="1"/>
</dbReference>
<dbReference type="InterPro" id="IPR018490">
    <property type="entry name" value="cNMP-bd_dom_sf"/>
</dbReference>
<protein>
    <submittedName>
        <fullName evidence="2">cAMP-binding domain of CRP or a regulatory subunit of cAMP-dependent protein kinases</fullName>
    </submittedName>
</protein>
<dbReference type="GO" id="GO:0016301">
    <property type="term" value="F:kinase activity"/>
    <property type="evidence" value="ECO:0007669"/>
    <property type="project" value="UniProtKB-KW"/>
</dbReference>
<accession>A0A1H0JVA7</accession>
<dbReference type="OrthoDB" id="9770043at2"/>
<dbReference type="SUPFAM" id="SSF51206">
    <property type="entry name" value="cAMP-binding domain-like"/>
    <property type="match status" value="1"/>
</dbReference>
<dbReference type="Gene3D" id="2.60.120.10">
    <property type="entry name" value="Jelly Rolls"/>
    <property type="match status" value="1"/>
</dbReference>
<dbReference type="GO" id="GO:0003700">
    <property type="term" value="F:DNA-binding transcription factor activity"/>
    <property type="evidence" value="ECO:0007669"/>
    <property type="project" value="TreeGrafter"/>
</dbReference>
<dbReference type="Pfam" id="PF00027">
    <property type="entry name" value="cNMP_binding"/>
    <property type="match status" value="1"/>
</dbReference>
<dbReference type="RefSeq" id="WP_090181976.1">
    <property type="nucleotide sequence ID" value="NZ_LT629705.1"/>
</dbReference>
<evidence type="ECO:0000313" key="3">
    <source>
        <dbReference type="Proteomes" id="UP000198827"/>
    </source>
</evidence>
<dbReference type="InterPro" id="IPR014710">
    <property type="entry name" value="RmlC-like_jellyroll"/>
</dbReference>
<reference evidence="2 3" key="1">
    <citation type="submission" date="2016-10" db="EMBL/GenBank/DDBJ databases">
        <authorList>
            <person name="de Groot N.N."/>
        </authorList>
    </citation>
    <scope>NUCLEOTIDE SEQUENCE [LARGE SCALE GENOMIC DNA]</scope>
    <source>
        <strain evidence="2 3">CECT 7543</strain>
    </source>
</reference>
<dbReference type="EMBL" id="LT629705">
    <property type="protein sequence ID" value="SDO47540.1"/>
    <property type="molecule type" value="Genomic_DNA"/>
</dbReference>
<dbReference type="InterPro" id="IPR050397">
    <property type="entry name" value="Env_Response_Regulators"/>
</dbReference>
<keyword evidence="2" id="KW-0808">Transferase</keyword>